<name>A0A392SF58_9FABA</name>
<dbReference type="EMBL" id="LXQA010366537">
    <property type="protein sequence ID" value="MCI47047.1"/>
    <property type="molecule type" value="Genomic_DNA"/>
</dbReference>
<dbReference type="Proteomes" id="UP000265520">
    <property type="component" value="Unassembled WGS sequence"/>
</dbReference>
<dbReference type="AlphaFoldDB" id="A0A392SF58"/>
<evidence type="ECO:0000313" key="3">
    <source>
        <dbReference type="Proteomes" id="UP000265520"/>
    </source>
</evidence>
<comment type="caution">
    <text evidence="2">The sequence shown here is derived from an EMBL/GenBank/DDBJ whole genome shotgun (WGS) entry which is preliminary data.</text>
</comment>
<evidence type="ECO:0000313" key="2">
    <source>
        <dbReference type="EMBL" id="MCI47047.1"/>
    </source>
</evidence>
<proteinExistence type="predicted"/>
<keyword evidence="1" id="KW-1133">Transmembrane helix</keyword>
<evidence type="ECO:0000256" key="1">
    <source>
        <dbReference type="SAM" id="Phobius"/>
    </source>
</evidence>
<feature type="transmembrane region" description="Helical" evidence="1">
    <location>
        <begin position="43"/>
        <end position="61"/>
    </location>
</feature>
<protein>
    <submittedName>
        <fullName evidence="2">Uncharacterized protein</fullName>
    </submittedName>
</protein>
<keyword evidence="1" id="KW-0812">Transmembrane</keyword>
<dbReference type="PROSITE" id="PS51257">
    <property type="entry name" value="PROKAR_LIPOPROTEIN"/>
    <property type="match status" value="1"/>
</dbReference>
<keyword evidence="1" id="KW-0472">Membrane</keyword>
<accession>A0A392SF58</accession>
<keyword evidence="3" id="KW-1185">Reference proteome</keyword>
<reference evidence="2 3" key="1">
    <citation type="journal article" date="2018" name="Front. Plant Sci.">
        <title>Red Clover (Trifolium pratense) and Zigzag Clover (T. medium) - A Picture of Genomic Similarities and Differences.</title>
        <authorList>
            <person name="Dluhosova J."/>
            <person name="Istvanek J."/>
            <person name="Nedelnik J."/>
            <person name="Repkova J."/>
        </authorList>
    </citation>
    <scope>NUCLEOTIDE SEQUENCE [LARGE SCALE GENOMIC DNA]</scope>
    <source>
        <strain evidence="3">cv. 10/8</strain>
        <tissue evidence="2">Leaf</tissue>
    </source>
</reference>
<feature type="non-terminal residue" evidence="2">
    <location>
        <position position="63"/>
    </location>
</feature>
<organism evidence="2 3">
    <name type="scientific">Trifolium medium</name>
    <dbReference type="NCBI Taxonomy" id="97028"/>
    <lineage>
        <taxon>Eukaryota</taxon>
        <taxon>Viridiplantae</taxon>
        <taxon>Streptophyta</taxon>
        <taxon>Embryophyta</taxon>
        <taxon>Tracheophyta</taxon>
        <taxon>Spermatophyta</taxon>
        <taxon>Magnoliopsida</taxon>
        <taxon>eudicotyledons</taxon>
        <taxon>Gunneridae</taxon>
        <taxon>Pentapetalae</taxon>
        <taxon>rosids</taxon>
        <taxon>fabids</taxon>
        <taxon>Fabales</taxon>
        <taxon>Fabaceae</taxon>
        <taxon>Papilionoideae</taxon>
        <taxon>50 kb inversion clade</taxon>
        <taxon>NPAAA clade</taxon>
        <taxon>Hologalegina</taxon>
        <taxon>IRL clade</taxon>
        <taxon>Trifolieae</taxon>
        <taxon>Trifolium</taxon>
    </lineage>
</organism>
<sequence>MSPNERVVVPSNAVSGPSWYGCSSGAWFLSFVNKFWYMMLQELPWSTNILEVLCLAIVAVIRS</sequence>